<feature type="binding site" evidence="11">
    <location>
        <begin position="9"/>
        <end position="16"/>
    </location>
    <ligand>
        <name>NADP(+)</name>
        <dbReference type="ChEBI" id="CHEBI:58349"/>
    </ligand>
</feature>
<keyword evidence="7" id="KW-0791">Threonine biosynthesis</keyword>
<dbReference type="EMBL" id="LRRQ01000044">
    <property type="protein sequence ID" value="OAM90935.1"/>
    <property type="molecule type" value="Genomic_DNA"/>
</dbReference>
<gene>
    <name evidence="13" type="ORF">AW736_00315</name>
</gene>
<dbReference type="Gene3D" id="3.30.360.10">
    <property type="entry name" value="Dihydrodipicolinate Reductase, domain 2"/>
    <property type="match status" value="1"/>
</dbReference>
<sequence length="436" mass="47035">MQQINIGMIGGGTVGSGVFHALQHKGALMTSRIGVKLKITKVAVKAIDEPRPYKIPASVLTTDWTSVVNDPKVQVVIELMGGIGLAKKVVLDALALGKPVITANKALISECGPELFAAAEKNNTNLYYEASVAGGIPIIKSMREALVGNRFTHIYGIVNGTCNYILTRMKNEKAEFEAILKDAQQHGYAEAEPSLDVDGLDAMHKTHILASLAHGFWVDKKKILVEGIRSISQTDIQFAEKLGYTIKLLGIVKETGPEKAPKVQISVYPALIPQHHVLANVNDVFNAVFVRGDVVGDTLFYGRGAGKDATASAVLSDIADAAQDIVNNTPRRVPAFVNYGAQAAVLPSDEGISHYYIRVGVLDKPGVLARVAAIFRDNKISIASVVQPESQAVNNVPLIITTHETKESALQKALREISRLPEVKTKPVVLRVENFE</sequence>
<dbReference type="NCBIfam" id="NF004976">
    <property type="entry name" value="PRK06349.1"/>
    <property type="match status" value="1"/>
</dbReference>
<dbReference type="GO" id="GO:0050661">
    <property type="term" value="F:NADP binding"/>
    <property type="evidence" value="ECO:0007669"/>
    <property type="project" value="InterPro"/>
</dbReference>
<evidence type="ECO:0000259" key="12">
    <source>
        <dbReference type="PROSITE" id="PS51671"/>
    </source>
</evidence>
<dbReference type="Gene3D" id="3.30.70.260">
    <property type="match status" value="1"/>
</dbReference>
<dbReference type="PANTHER" id="PTHR43331:SF1">
    <property type="entry name" value="HOMOSERINE DEHYDROGENASE"/>
    <property type="match status" value="1"/>
</dbReference>
<name>A0A178INX9_9BACT</name>
<dbReference type="InterPro" id="IPR016204">
    <property type="entry name" value="HDH"/>
</dbReference>
<feature type="domain" description="ACT" evidence="12">
    <location>
        <begin position="356"/>
        <end position="431"/>
    </location>
</feature>
<dbReference type="EC" id="1.1.1.3" evidence="4"/>
<dbReference type="Pfam" id="PF00742">
    <property type="entry name" value="Homoserine_dh"/>
    <property type="match status" value="1"/>
</dbReference>
<dbReference type="InterPro" id="IPR045865">
    <property type="entry name" value="ACT-like_dom_sf"/>
</dbReference>
<evidence type="ECO:0000256" key="4">
    <source>
        <dbReference type="ARBA" id="ARBA00013213"/>
    </source>
</evidence>
<dbReference type="PROSITE" id="PS51671">
    <property type="entry name" value="ACT"/>
    <property type="match status" value="1"/>
</dbReference>
<dbReference type="Pfam" id="PF01842">
    <property type="entry name" value="ACT"/>
    <property type="match status" value="1"/>
</dbReference>
<dbReference type="GO" id="GO:0004412">
    <property type="term" value="F:homoserine dehydrogenase activity"/>
    <property type="evidence" value="ECO:0007669"/>
    <property type="project" value="UniProtKB-EC"/>
</dbReference>
<evidence type="ECO:0000256" key="10">
    <source>
        <dbReference type="PIRSR" id="PIRSR000098-1"/>
    </source>
</evidence>
<feature type="active site" description="Proton donor" evidence="10">
    <location>
        <position position="205"/>
    </location>
</feature>
<dbReference type="InterPro" id="IPR001342">
    <property type="entry name" value="HDH_cat"/>
</dbReference>
<feature type="binding site" evidence="11">
    <location>
        <position position="105"/>
    </location>
    <ligand>
        <name>NADPH</name>
        <dbReference type="ChEBI" id="CHEBI:57783"/>
    </ligand>
</feature>
<evidence type="ECO:0000256" key="3">
    <source>
        <dbReference type="ARBA" id="ARBA00006753"/>
    </source>
</evidence>
<proteinExistence type="inferred from homology"/>
<evidence type="ECO:0000256" key="9">
    <source>
        <dbReference type="ARBA" id="ARBA00023167"/>
    </source>
</evidence>
<evidence type="ECO:0000256" key="2">
    <source>
        <dbReference type="ARBA" id="ARBA00005062"/>
    </source>
</evidence>
<dbReference type="PIRSF" id="PIRSF000098">
    <property type="entry name" value="Homoser_dehydrog"/>
    <property type="match status" value="1"/>
</dbReference>
<dbReference type="Proteomes" id="UP000078486">
    <property type="component" value="Unassembled WGS sequence"/>
</dbReference>
<organism evidence="13 14">
    <name type="scientific">Termitidicoccus mucosus</name>
    <dbReference type="NCBI Taxonomy" id="1184151"/>
    <lineage>
        <taxon>Bacteria</taxon>
        <taxon>Pseudomonadati</taxon>
        <taxon>Verrucomicrobiota</taxon>
        <taxon>Opitutia</taxon>
        <taxon>Opitutales</taxon>
        <taxon>Opitutaceae</taxon>
        <taxon>Termitidicoccus</taxon>
    </lineage>
</organism>
<dbReference type="GO" id="GO:0009086">
    <property type="term" value="P:methionine biosynthetic process"/>
    <property type="evidence" value="ECO:0007669"/>
    <property type="project" value="UniProtKB-KW"/>
</dbReference>
<dbReference type="RefSeq" id="WP_068768324.1">
    <property type="nucleotide sequence ID" value="NZ_CP109796.1"/>
</dbReference>
<protein>
    <recommendedName>
        <fullName evidence="5">Homoserine dehydrogenase</fullName>
        <ecNumber evidence="4">1.1.1.3</ecNumber>
    </recommendedName>
</protein>
<keyword evidence="9" id="KW-0486">Methionine biosynthesis</keyword>
<feature type="binding site" evidence="11">
    <location>
        <position position="190"/>
    </location>
    <ligand>
        <name>L-homoserine</name>
        <dbReference type="ChEBI" id="CHEBI:57476"/>
    </ligand>
</feature>
<dbReference type="STRING" id="1184151.AW736_00315"/>
<evidence type="ECO:0000256" key="5">
    <source>
        <dbReference type="ARBA" id="ARBA00013376"/>
    </source>
</evidence>
<dbReference type="Pfam" id="PF03447">
    <property type="entry name" value="NAD_binding_3"/>
    <property type="match status" value="1"/>
</dbReference>
<dbReference type="SUPFAM" id="SSF55021">
    <property type="entry name" value="ACT-like"/>
    <property type="match status" value="1"/>
</dbReference>
<evidence type="ECO:0000313" key="13">
    <source>
        <dbReference type="EMBL" id="OAM90935.1"/>
    </source>
</evidence>
<evidence type="ECO:0000313" key="14">
    <source>
        <dbReference type="Proteomes" id="UP000078486"/>
    </source>
</evidence>
<dbReference type="InterPro" id="IPR005106">
    <property type="entry name" value="Asp/hSer_DH_NAD-bd"/>
</dbReference>
<comment type="pathway">
    <text evidence="1">Amino-acid biosynthesis; L-threonine biosynthesis; L-threonine from L-aspartate: step 3/5.</text>
</comment>
<dbReference type="InterPro" id="IPR002912">
    <property type="entry name" value="ACT_dom"/>
</dbReference>
<dbReference type="UniPathway" id="UPA00050">
    <property type="reaction ID" value="UER00063"/>
</dbReference>
<dbReference type="SUPFAM" id="SSF55347">
    <property type="entry name" value="Glyceraldehyde-3-phosphate dehydrogenase-like, C-terminal domain"/>
    <property type="match status" value="1"/>
</dbReference>
<evidence type="ECO:0000256" key="8">
    <source>
        <dbReference type="ARBA" id="ARBA00023002"/>
    </source>
</evidence>
<evidence type="ECO:0000256" key="11">
    <source>
        <dbReference type="PIRSR" id="PIRSR000098-2"/>
    </source>
</evidence>
<comment type="pathway">
    <text evidence="2">Amino-acid biosynthesis; L-methionine biosynthesis via de novo pathway; L-homoserine from L-aspartate: step 3/3.</text>
</comment>
<keyword evidence="11" id="KW-0521">NADP</keyword>
<keyword evidence="14" id="KW-1185">Reference proteome</keyword>
<evidence type="ECO:0000256" key="7">
    <source>
        <dbReference type="ARBA" id="ARBA00022697"/>
    </source>
</evidence>
<dbReference type="UniPathway" id="UPA00051">
    <property type="reaction ID" value="UER00465"/>
</dbReference>
<dbReference type="OrthoDB" id="9808167at2"/>
<reference evidence="13 14" key="1">
    <citation type="submission" date="2016-01" db="EMBL/GenBank/DDBJ databases">
        <title>High potential of lignocellulose degradation of a new Verrucomicrobia species.</title>
        <authorList>
            <person name="Wang Y."/>
            <person name="Shi Y."/>
            <person name="Qiu Z."/>
            <person name="Liu S."/>
            <person name="Yang H."/>
        </authorList>
    </citation>
    <scope>NUCLEOTIDE SEQUENCE [LARGE SCALE GENOMIC DNA]</scope>
    <source>
        <strain evidence="13 14">TSB47</strain>
    </source>
</reference>
<dbReference type="FunFam" id="3.30.360.10:FF:000005">
    <property type="entry name" value="Homoserine dehydrogenase"/>
    <property type="match status" value="1"/>
</dbReference>
<keyword evidence="8" id="KW-0560">Oxidoreductase</keyword>
<dbReference type="Gene3D" id="3.40.50.720">
    <property type="entry name" value="NAD(P)-binding Rossmann-like Domain"/>
    <property type="match status" value="1"/>
</dbReference>
<keyword evidence="6" id="KW-0028">Amino-acid biosynthesis</keyword>
<evidence type="ECO:0000256" key="6">
    <source>
        <dbReference type="ARBA" id="ARBA00022605"/>
    </source>
</evidence>
<dbReference type="CDD" id="cd04881">
    <property type="entry name" value="ACT_HSDH-Hom"/>
    <property type="match status" value="1"/>
</dbReference>
<accession>A0A178INX9</accession>
<comment type="caution">
    <text evidence="13">The sequence shown here is derived from an EMBL/GenBank/DDBJ whole genome shotgun (WGS) entry which is preliminary data.</text>
</comment>
<dbReference type="InterPro" id="IPR036291">
    <property type="entry name" value="NAD(P)-bd_dom_sf"/>
</dbReference>
<dbReference type="SUPFAM" id="SSF51735">
    <property type="entry name" value="NAD(P)-binding Rossmann-fold domains"/>
    <property type="match status" value="1"/>
</dbReference>
<evidence type="ECO:0000256" key="1">
    <source>
        <dbReference type="ARBA" id="ARBA00005056"/>
    </source>
</evidence>
<dbReference type="AlphaFoldDB" id="A0A178INX9"/>
<comment type="similarity">
    <text evidence="3">Belongs to the homoserine dehydrogenase family.</text>
</comment>
<dbReference type="GO" id="GO:0009088">
    <property type="term" value="P:threonine biosynthetic process"/>
    <property type="evidence" value="ECO:0007669"/>
    <property type="project" value="UniProtKB-UniPathway"/>
</dbReference>
<dbReference type="PANTHER" id="PTHR43331">
    <property type="entry name" value="HOMOSERINE DEHYDROGENASE"/>
    <property type="match status" value="1"/>
</dbReference>